<protein>
    <recommendedName>
        <fullName evidence="11">Succinate dehydrogenase, cytochrome b556 subunit</fullName>
    </recommendedName>
</protein>
<evidence type="ECO:0000256" key="7">
    <source>
        <dbReference type="ARBA" id="ARBA00023136"/>
    </source>
</evidence>
<evidence type="ECO:0000256" key="4">
    <source>
        <dbReference type="ARBA" id="ARBA00022723"/>
    </source>
</evidence>
<keyword evidence="5 8" id="KW-1133">Transmembrane helix</keyword>
<dbReference type="GO" id="GO:0009055">
    <property type="term" value="F:electron transfer activity"/>
    <property type="evidence" value="ECO:0007669"/>
    <property type="project" value="InterPro"/>
</dbReference>
<evidence type="ECO:0000256" key="5">
    <source>
        <dbReference type="ARBA" id="ARBA00022989"/>
    </source>
</evidence>
<dbReference type="PROSITE" id="PS01000">
    <property type="entry name" value="SDH_CYT_1"/>
    <property type="match status" value="1"/>
</dbReference>
<dbReference type="GO" id="GO:0006121">
    <property type="term" value="P:mitochondrial electron transport, succinate to ubiquinone"/>
    <property type="evidence" value="ECO:0007669"/>
    <property type="project" value="TreeGrafter"/>
</dbReference>
<comment type="subcellular location">
    <subcellularLocation>
        <location evidence="1">Membrane</location>
        <topology evidence="1">Multi-pass membrane protein</topology>
    </subcellularLocation>
</comment>
<dbReference type="InterPro" id="IPR018495">
    <property type="entry name" value="Succ_DH_cyt_bsu_CS"/>
</dbReference>
<keyword evidence="4" id="KW-0479">Metal-binding</keyword>
<dbReference type="GO" id="GO:0016020">
    <property type="term" value="C:membrane"/>
    <property type="evidence" value="ECO:0007669"/>
    <property type="project" value="UniProtKB-SubCell"/>
</dbReference>
<evidence type="ECO:0000313" key="9">
    <source>
        <dbReference type="EMBL" id="TPX51084.1"/>
    </source>
</evidence>
<dbReference type="OrthoDB" id="588261at2759"/>
<gene>
    <name evidence="9" type="ORF">SeLEV6574_g00498</name>
</gene>
<evidence type="ECO:0000313" key="10">
    <source>
        <dbReference type="Proteomes" id="UP000320475"/>
    </source>
</evidence>
<organism evidence="9 10">
    <name type="scientific">Synchytrium endobioticum</name>
    <dbReference type="NCBI Taxonomy" id="286115"/>
    <lineage>
        <taxon>Eukaryota</taxon>
        <taxon>Fungi</taxon>
        <taxon>Fungi incertae sedis</taxon>
        <taxon>Chytridiomycota</taxon>
        <taxon>Chytridiomycota incertae sedis</taxon>
        <taxon>Chytridiomycetes</taxon>
        <taxon>Synchytriales</taxon>
        <taxon>Synchytriaceae</taxon>
        <taxon>Synchytrium</taxon>
    </lineage>
</organism>
<keyword evidence="6" id="KW-0408">Iron</keyword>
<keyword evidence="3 8" id="KW-0812">Transmembrane</keyword>
<dbReference type="InterPro" id="IPR014314">
    <property type="entry name" value="Succ_DH_cytb556"/>
</dbReference>
<dbReference type="GO" id="GO:0046872">
    <property type="term" value="F:metal ion binding"/>
    <property type="evidence" value="ECO:0007669"/>
    <property type="project" value="UniProtKB-KW"/>
</dbReference>
<evidence type="ECO:0000256" key="1">
    <source>
        <dbReference type="ARBA" id="ARBA00004141"/>
    </source>
</evidence>
<dbReference type="GO" id="GO:0006099">
    <property type="term" value="P:tricarboxylic acid cycle"/>
    <property type="evidence" value="ECO:0007669"/>
    <property type="project" value="InterPro"/>
</dbReference>
<proteinExistence type="predicted"/>
<reference evidence="9 10" key="1">
    <citation type="journal article" date="2019" name="Sci. Rep.">
        <title>Comparative genomics of chytrid fungi reveal insights into the obligate biotrophic and pathogenic lifestyle of Synchytrium endobioticum.</title>
        <authorList>
            <person name="van de Vossenberg B.T.L.H."/>
            <person name="Warris S."/>
            <person name="Nguyen H.D.T."/>
            <person name="van Gent-Pelzer M.P.E."/>
            <person name="Joly D.L."/>
            <person name="van de Geest H.C."/>
            <person name="Bonants P.J.M."/>
            <person name="Smith D.S."/>
            <person name="Levesque C.A."/>
            <person name="van der Lee T.A.J."/>
        </authorList>
    </citation>
    <scope>NUCLEOTIDE SEQUENCE [LARGE SCALE GENOMIC DNA]</scope>
    <source>
        <strain evidence="9 10">LEV6574</strain>
    </source>
</reference>
<dbReference type="PROSITE" id="PS01001">
    <property type="entry name" value="SDH_CYT_2"/>
    <property type="match status" value="1"/>
</dbReference>
<feature type="transmembrane region" description="Helical" evidence="8">
    <location>
        <begin position="162"/>
        <end position="180"/>
    </location>
</feature>
<dbReference type="Proteomes" id="UP000320475">
    <property type="component" value="Unassembled WGS sequence"/>
</dbReference>
<dbReference type="InterPro" id="IPR000701">
    <property type="entry name" value="SuccDH_FuR_B_TM-su"/>
</dbReference>
<evidence type="ECO:0000256" key="6">
    <source>
        <dbReference type="ARBA" id="ARBA00023004"/>
    </source>
</evidence>
<dbReference type="InterPro" id="IPR034804">
    <property type="entry name" value="SQR/QFR_C/D"/>
</dbReference>
<dbReference type="AlphaFoldDB" id="A0A507DHL2"/>
<dbReference type="NCBIfam" id="TIGR02970">
    <property type="entry name" value="succ_dehyd_cytB"/>
    <property type="match status" value="1"/>
</dbReference>
<dbReference type="PANTHER" id="PTHR10978:SF5">
    <property type="entry name" value="SUCCINATE DEHYDROGENASE CYTOCHROME B560 SUBUNIT, MITOCHONDRIAL"/>
    <property type="match status" value="1"/>
</dbReference>
<keyword evidence="7 8" id="KW-0472">Membrane</keyword>
<dbReference type="VEuPathDB" id="FungiDB:SeMB42_g01032"/>
<dbReference type="EMBL" id="QEAM01000008">
    <property type="protein sequence ID" value="TPX51084.1"/>
    <property type="molecule type" value="Genomic_DNA"/>
</dbReference>
<evidence type="ECO:0000256" key="3">
    <source>
        <dbReference type="ARBA" id="ARBA00022692"/>
    </source>
</evidence>
<keyword evidence="2" id="KW-0349">Heme</keyword>
<dbReference type="SUPFAM" id="SSF81343">
    <property type="entry name" value="Fumarate reductase respiratory complex transmembrane subunits"/>
    <property type="match status" value="1"/>
</dbReference>
<dbReference type="Gene3D" id="1.20.1300.10">
    <property type="entry name" value="Fumarate reductase/succinate dehydrogenase, transmembrane subunit"/>
    <property type="match status" value="1"/>
</dbReference>
<name>A0A507DHL2_9FUNG</name>
<dbReference type="CDD" id="cd03499">
    <property type="entry name" value="SQR_TypeC_SdhC"/>
    <property type="match status" value="1"/>
</dbReference>
<feature type="transmembrane region" description="Helical" evidence="8">
    <location>
        <begin position="116"/>
        <end position="137"/>
    </location>
</feature>
<dbReference type="GO" id="GO:0005739">
    <property type="term" value="C:mitochondrion"/>
    <property type="evidence" value="ECO:0007669"/>
    <property type="project" value="GOC"/>
</dbReference>
<evidence type="ECO:0000256" key="2">
    <source>
        <dbReference type="ARBA" id="ARBA00022617"/>
    </source>
</evidence>
<feature type="transmembrane region" description="Helical" evidence="8">
    <location>
        <begin position="82"/>
        <end position="104"/>
    </location>
</feature>
<accession>A0A507DHL2</accession>
<dbReference type="PANTHER" id="PTHR10978">
    <property type="entry name" value="SUCCINATE DEHYDROGENASE CYTOCHROME B560 SUBUNIT"/>
    <property type="match status" value="1"/>
</dbReference>
<comment type="caution">
    <text evidence="9">The sequence shown here is derived from an EMBL/GenBank/DDBJ whole genome shotgun (WGS) entry which is preliminary data.</text>
</comment>
<evidence type="ECO:0000256" key="8">
    <source>
        <dbReference type="SAM" id="Phobius"/>
    </source>
</evidence>
<dbReference type="Pfam" id="PF01127">
    <property type="entry name" value="Sdh_cyt"/>
    <property type="match status" value="1"/>
</dbReference>
<sequence length="181" mass="19770">MFATRALSTLPARTASHAMSPSRLVCSTVVSGIMSQRIHTTTIVRSVPTLDSDPWKTSEKFHRPVSPHMTIYEPQITWYASIMHRITGAGLATGFYAGSIWYALAPFDSAAVATAIHSLPAAIVFTGKVLAVAPFWFHSLNGIRHLVWDIGVGFDNNTVKQTGWTVVGLTGVLSLLTFYMF</sequence>
<evidence type="ECO:0008006" key="11">
    <source>
        <dbReference type="Google" id="ProtNLM"/>
    </source>
</evidence>